<feature type="region of interest" description="Disordered" evidence="8">
    <location>
        <begin position="1"/>
        <end position="128"/>
    </location>
</feature>
<dbReference type="CDD" id="cd00032">
    <property type="entry name" value="CASc"/>
    <property type="match status" value="1"/>
</dbReference>
<evidence type="ECO:0000256" key="1">
    <source>
        <dbReference type="ARBA" id="ARBA00010134"/>
    </source>
</evidence>
<dbReference type="OrthoDB" id="6116485at2759"/>
<comment type="similarity">
    <text evidence="1 7">Belongs to the peptidase C14A family.</text>
</comment>
<dbReference type="InterPro" id="IPR015917">
    <property type="entry name" value="Pept_C14A"/>
</dbReference>
<feature type="compositionally biased region" description="Polar residues" evidence="8">
    <location>
        <begin position="38"/>
        <end position="59"/>
    </location>
</feature>
<evidence type="ECO:0000256" key="8">
    <source>
        <dbReference type="SAM" id="MobiDB-lite"/>
    </source>
</evidence>
<name>A0A7D9HYG7_PARCT</name>
<dbReference type="InterPro" id="IPR011600">
    <property type="entry name" value="Pept_C14_caspase"/>
</dbReference>
<keyword evidence="3" id="KW-0053">Apoptosis</keyword>
<dbReference type="EMBL" id="CACRXK020002154">
    <property type="protein sequence ID" value="CAB3992937.1"/>
    <property type="molecule type" value="Genomic_DNA"/>
</dbReference>
<dbReference type="PRINTS" id="PR00376">
    <property type="entry name" value="IL1BCENZYME"/>
</dbReference>
<dbReference type="GO" id="GO:0004197">
    <property type="term" value="F:cysteine-type endopeptidase activity"/>
    <property type="evidence" value="ECO:0007669"/>
    <property type="project" value="InterPro"/>
</dbReference>
<evidence type="ECO:0000313" key="9">
    <source>
        <dbReference type="EMBL" id="CAB3992937.1"/>
    </source>
</evidence>
<feature type="compositionally biased region" description="Basic and acidic residues" evidence="8">
    <location>
        <begin position="82"/>
        <end position="98"/>
    </location>
</feature>
<gene>
    <name evidence="9" type="ORF">PACLA_8A040398</name>
</gene>
<dbReference type="GO" id="GO:0006508">
    <property type="term" value="P:proteolysis"/>
    <property type="evidence" value="ECO:0007669"/>
    <property type="project" value="UniProtKB-KW"/>
</dbReference>
<dbReference type="SUPFAM" id="SSF52129">
    <property type="entry name" value="Caspase-like"/>
    <property type="match status" value="1"/>
</dbReference>
<comment type="caution">
    <text evidence="9">The sequence shown here is derived from an EMBL/GenBank/DDBJ whole genome shotgun (WGS) entry which is preliminary data.</text>
</comment>
<keyword evidence="6" id="KW-0865">Zymogen</keyword>
<keyword evidence="2" id="KW-0645">Protease</keyword>
<dbReference type="InterPro" id="IPR029030">
    <property type="entry name" value="Caspase-like_dom_sf"/>
</dbReference>
<dbReference type="Gene3D" id="3.40.50.1460">
    <property type="match status" value="1"/>
</dbReference>
<feature type="compositionally biased region" description="Acidic residues" evidence="8">
    <location>
        <begin position="13"/>
        <end position="26"/>
    </location>
</feature>
<keyword evidence="5" id="KW-0788">Thiol protease</keyword>
<keyword evidence="4" id="KW-0378">Hydrolase</keyword>
<dbReference type="PROSITE" id="PS01122">
    <property type="entry name" value="CASPASE_CYS"/>
    <property type="match status" value="1"/>
</dbReference>
<sequence length="435" mass="49335">MSSNEENHSENTQETEEYNPDNEEVSNVENNLYLDDISPQSDVTFNANDTQNLEHASSSSDDHGGKITTEQLPQFESEPTDEERRAECRREKKRCHEPTDEEDGPVKAKGAAKSTDTSHDSTAQSGTVMSTIKKLIKSGHDGSRNYRQKFTSSTYKDRIAPDYMYPMTHSNRGKAFIINNKTFLPLSGMDEYPRKGTDIDAEDLRKLFNDLGFETKVYHNKTSKKIMKKFDKYAAMDHTNYDCIICAVLTHGKEGLIYSTDGQITIKELTAKFRCKSLHGKPKLFFFQACQGVEYMDGHEETDGAGQDNPLDVVDGPGPSDNNKITLPIEADFMYAYSTVPGYYSWRNSERGSWFVQAIVSVFRQNALTMDVLRMMTLVNAEVAKQKSNTTKEFSNNKKQIPSIISQLRKELYFFPDEVMEDVHGDITDATVHKK</sequence>
<dbReference type="SMART" id="SM00115">
    <property type="entry name" value="CASc"/>
    <property type="match status" value="1"/>
</dbReference>
<evidence type="ECO:0000256" key="2">
    <source>
        <dbReference type="ARBA" id="ARBA00022670"/>
    </source>
</evidence>
<dbReference type="InterPro" id="IPR002398">
    <property type="entry name" value="Pept_C14"/>
</dbReference>
<organism evidence="9 10">
    <name type="scientific">Paramuricea clavata</name>
    <name type="common">Red gorgonian</name>
    <name type="synonym">Violescent sea-whip</name>
    <dbReference type="NCBI Taxonomy" id="317549"/>
    <lineage>
        <taxon>Eukaryota</taxon>
        <taxon>Metazoa</taxon>
        <taxon>Cnidaria</taxon>
        <taxon>Anthozoa</taxon>
        <taxon>Octocorallia</taxon>
        <taxon>Malacalcyonacea</taxon>
        <taxon>Plexauridae</taxon>
        <taxon>Paramuricea</taxon>
    </lineage>
</organism>
<dbReference type="InterPro" id="IPR033139">
    <property type="entry name" value="Caspase_cys_AS"/>
</dbReference>
<dbReference type="PROSITE" id="PS01121">
    <property type="entry name" value="CASPASE_HIS"/>
    <property type="match status" value="1"/>
</dbReference>
<dbReference type="AlphaFoldDB" id="A0A7D9HYG7"/>
<evidence type="ECO:0000256" key="4">
    <source>
        <dbReference type="ARBA" id="ARBA00022801"/>
    </source>
</evidence>
<evidence type="ECO:0000256" key="3">
    <source>
        <dbReference type="ARBA" id="ARBA00022703"/>
    </source>
</evidence>
<evidence type="ECO:0000256" key="6">
    <source>
        <dbReference type="ARBA" id="ARBA00023145"/>
    </source>
</evidence>
<feature type="compositionally biased region" description="Basic and acidic residues" evidence="8">
    <location>
        <begin position="1"/>
        <end position="11"/>
    </location>
</feature>
<keyword evidence="10" id="KW-1185">Reference proteome</keyword>
<protein>
    <submittedName>
        <fullName evidence="9">Caspase 3</fullName>
    </submittedName>
</protein>
<dbReference type="FunFam" id="3.40.50.1460:FF:000001">
    <property type="entry name" value="Caspase-3 preproprotein"/>
    <property type="match status" value="1"/>
</dbReference>
<reference evidence="9" key="1">
    <citation type="submission" date="2020-04" db="EMBL/GenBank/DDBJ databases">
        <authorList>
            <person name="Alioto T."/>
            <person name="Alioto T."/>
            <person name="Gomez Garrido J."/>
        </authorList>
    </citation>
    <scope>NUCLEOTIDE SEQUENCE</scope>
    <source>
        <strain evidence="9">A484AB</strain>
    </source>
</reference>
<dbReference type="Proteomes" id="UP001152795">
    <property type="component" value="Unassembled WGS sequence"/>
</dbReference>
<dbReference type="PROSITE" id="PS50207">
    <property type="entry name" value="CASPASE_P10"/>
    <property type="match status" value="1"/>
</dbReference>
<evidence type="ECO:0000256" key="5">
    <source>
        <dbReference type="ARBA" id="ARBA00022807"/>
    </source>
</evidence>
<dbReference type="PROSITE" id="PS50208">
    <property type="entry name" value="CASPASE_P20"/>
    <property type="match status" value="1"/>
</dbReference>
<dbReference type="InterPro" id="IPR002138">
    <property type="entry name" value="Pept_C14_p10"/>
</dbReference>
<dbReference type="Pfam" id="PF00656">
    <property type="entry name" value="Peptidase_C14"/>
    <property type="match status" value="1"/>
</dbReference>
<proteinExistence type="inferred from homology"/>
<dbReference type="PANTHER" id="PTHR10454:SF210">
    <property type="entry name" value="CASPASE-2"/>
    <property type="match status" value="1"/>
</dbReference>
<dbReference type="InterPro" id="IPR016129">
    <property type="entry name" value="Caspase_his_AS"/>
</dbReference>
<dbReference type="PANTHER" id="PTHR10454">
    <property type="entry name" value="CASPASE"/>
    <property type="match status" value="1"/>
</dbReference>
<accession>A0A7D9HYG7</accession>
<evidence type="ECO:0000256" key="7">
    <source>
        <dbReference type="RuleBase" id="RU003971"/>
    </source>
</evidence>
<dbReference type="GO" id="GO:0006915">
    <property type="term" value="P:apoptotic process"/>
    <property type="evidence" value="ECO:0007669"/>
    <property type="project" value="UniProtKB-KW"/>
</dbReference>
<dbReference type="InterPro" id="IPR001309">
    <property type="entry name" value="Pept_C14_p20"/>
</dbReference>
<evidence type="ECO:0000313" key="10">
    <source>
        <dbReference type="Proteomes" id="UP001152795"/>
    </source>
</evidence>